<proteinExistence type="predicted"/>
<name>A0A1G8URH1_9BACI</name>
<dbReference type="EMBL" id="FNEV01000007">
    <property type="protein sequence ID" value="SDJ56329.1"/>
    <property type="molecule type" value="Genomic_DNA"/>
</dbReference>
<sequence length="99" mass="11460">MPVCDHCGYEWRRRDVWKKLSVQARGTCPSCGQMQYVTAKSRKRGSMYMLLVFLILIVQAVFEIPLWGSIAMLFALAFVLMTFVIPKVYELTSEQEALY</sequence>
<keyword evidence="1" id="KW-1133">Transmembrane helix</keyword>
<dbReference type="NCBIfam" id="TIGR04104">
    <property type="entry name" value="cxxc_20_cxxc"/>
    <property type="match status" value="1"/>
</dbReference>
<dbReference type="OrthoDB" id="2418141at2"/>
<dbReference type="Proteomes" id="UP000199225">
    <property type="component" value="Unassembled WGS sequence"/>
</dbReference>
<protein>
    <submittedName>
        <fullName evidence="2">Cxxc_20_cxxc protein</fullName>
    </submittedName>
</protein>
<gene>
    <name evidence="2" type="ORF">SAMN04490247_2348</name>
</gene>
<keyword evidence="1" id="KW-0812">Transmembrane</keyword>
<evidence type="ECO:0000256" key="1">
    <source>
        <dbReference type="SAM" id="Phobius"/>
    </source>
</evidence>
<evidence type="ECO:0000313" key="3">
    <source>
        <dbReference type="Proteomes" id="UP000199225"/>
    </source>
</evidence>
<dbReference type="RefSeq" id="WP_093194057.1">
    <property type="nucleotide sequence ID" value="NZ_FNEV01000007.1"/>
</dbReference>
<accession>A0A1G8URH1</accession>
<dbReference type="STRING" id="86666.SAMN04490247_2348"/>
<feature type="transmembrane region" description="Helical" evidence="1">
    <location>
        <begin position="68"/>
        <end position="89"/>
    </location>
</feature>
<evidence type="ECO:0000313" key="2">
    <source>
        <dbReference type="EMBL" id="SDJ56329.1"/>
    </source>
</evidence>
<dbReference type="InterPro" id="IPR026369">
    <property type="entry name" value="CxxC_20_CxxC"/>
</dbReference>
<feature type="transmembrane region" description="Helical" evidence="1">
    <location>
        <begin position="45"/>
        <end position="62"/>
    </location>
</feature>
<keyword evidence="3" id="KW-1185">Reference proteome</keyword>
<reference evidence="3" key="1">
    <citation type="submission" date="2016-10" db="EMBL/GenBank/DDBJ databases">
        <authorList>
            <person name="Varghese N."/>
            <person name="Submissions S."/>
        </authorList>
    </citation>
    <scope>NUCLEOTIDE SEQUENCE [LARGE SCALE GENOMIC DNA]</scope>
    <source>
        <strain evidence="3">DSM 4771</strain>
    </source>
</reference>
<organism evidence="2 3">
    <name type="scientific">Salimicrobium halophilum</name>
    <dbReference type="NCBI Taxonomy" id="86666"/>
    <lineage>
        <taxon>Bacteria</taxon>
        <taxon>Bacillati</taxon>
        <taxon>Bacillota</taxon>
        <taxon>Bacilli</taxon>
        <taxon>Bacillales</taxon>
        <taxon>Bacillaceae</taxon>
        <taxon>Salimicrobium</taxon>
    </lineage>
</organism>
<dbReference type="AlphaFoldDB" id="A0A1G8URH1"/>
<keyword evidence="1" id="KW-0472">Membrane</keyword>